<feature type="compositionally biased region" description="Polar residues" evidence="5">
    <location>
        <begin position="254"/>
        <end position="264"/>
    </location>
</feature>
<dbReference type="GO" id="GO:0005576">
    <property type="term" value="C:extracellular region"/>
    <property type="evidence" value="ECO:0007669"/>
    <property type="project" value="UniProtKB-SubCell"/>
</dbReference>
<proteinExistence type="predicted"/>
<dbReference type="Pfam" id="PF00219">
    <property type="entry name" value="IGFBP"/>
    <property type="match status" value="1"/>
</dbReference>
<evidence type="ECO:0000259" key="7">
    <source>
        <dbReference type="PROSITE" id="PS51323"/>
    </source>
</evidence>
<dbReference type="GO" id="GO:0001558">
    <property type="term" value="P:regulation of cell growth"/>
    <property type="evidence" value="ECO:0007669"/>
    <property type="project" value="InterPro"/>
</dbReference>
<dbReference type="Gene3D" id="4.10.40.20">
    <property type="match status" value="1"/>
</dbReference>
<feature type="signal peptide" evidence="6">
    <location>
        <begin position="1"/>
        <end position="25"/>
    </location>
</feature>
<dbReference type="OMA" id="RFGRCVH"/>
<dbReference type="PANTHER" id="PTHR14186:SF20">
    <property type="entry name" value="CYSTEINE-RICH MOTOR NEURON 1 PROTEIN-LIKE"/>
    <property type="match status" value="1"/>
</dbReference>
<feature type="chain" id="PRO_5004579639" description="IGFBP N-terminal domain-containing protein" evidence="6">
    <location>
        <begin position="26"/>
        <end position="264"/>
    </location>
</feature>
<dbReference type="GO" id="GO:0005520">
    <property type="term" value="F:insulin-like growth factor binding"/>
    <property type="evidence" value="ECO:0007669"/>
    <property type="project" value="InterPro"/>
</dbReference>
<dbReference type="PhylomeDB" id="T1IX14"/>
<evidence type="ECO:0000256" key="3">
    <source>
        <dbReference type="ARBA" id="ARBA00022729"/>
    </source>
</evidence>
<keyword evidence="3 6" id="KW-0732">Signal</keyword>
<dbReference type="InterPro" id="IPR011390">
    <property type="entry name" value="IGFBP_rP_mac25"/>
</dbReference>
<feature type="region of interest" description="Disordered" evidence="5">
    <location>
        <begin position="241"/>
        <end position="264"/>
    </location>
</feature>
<dbReference type="InterPro" id="IPR009030">
    <property type="entry name" value="Growth_fac_rcpt_cys_sf"/>
</dbReference>
<dbReference type="InterPro" id="IPR000867">
    <property type="entry name" value="IGFBP-like"/>
</dbReference>
<dbReference type="Proteomes" id="UP000014500">
    <property type="component" value="Unassembled WGS sequence"/>
</dbReference>
<dbReference type="HOGENOM" id="CLU_085511_0_0_1"/>
<feature type="domain" description="IGFBP N-terminal" evidence="7">
    <location>
        <begin position="32"/>
        <end position="123"/>
    </location>
</feature>
<sequence length="264" mass="29307">MGGDRPRMAFVAALLVLVFIRSCESSLSGEVEGLQCPPCEQIHCVPRRAERLKCRGGVTLGVCRCCPVCARVDGETCGGHWNYLGRCDRGHYCQIHENQVWHHQTNDGKMLLYHNKKGNCKKLTPEVFNSDQGHAAFCQPKCTPEFCLKHPKAICAALDNAERKRDCQNPCQHTSCSACRFVTPEPECVKCTADDFSCMRKYGKCAKQQFCQRHRFPCKKVTQVEASDGKFMCLVPECLESSQGGSRGTKGSAAASSYMPTNLI</sequence>
<evidence type="ECO:0000256" key="6">
    <source>
        <dbReference type="SAM" id="SignalP"/>
    </source>
</evidence>
<keyword evidence="2" id="KW-0964">Secreted</keyword>
<dbReference type="PROSITE" id="PS51323">
    <property type="entry name" value="IGFBP_N_2"/>
    <property type="match status" value="1"/>
</dbReference>
<evidence type="ECO:0000256" key="4">
    <source>
        <dbReference type="ARBA" id="ARBA00023157"/>
    </source>
</evidence>
<name>T1IX14_STRMM</name>
<evidence type="ECO:0000313" key="8">
    <source>
        <dbReference type="EnsemblMetazoa" id="SMAR005744-PA"/>
    </source>
</evidence>
<dbReference type="AlphaFoldDB" id="T1IX14"/>
<keyword evidence="9" id="KW-1185">Reference proteome</keyword>
<comment type="subcellular location">
    <subcellularLocation>
        <location evidence="1">Secreted</location>
    </subcellularLocation>
</comment>
<dbReference type="SUPFAM" id="SSF57184">
    <property type="entry name" value="Growth factor receptor domain"/>
    <property type="match status" value="1"/>
</dbReference>
<dbReference type="eggNOG" id="ENOG502RYNZ">
    <property type="taxonomic scope" value="Eukaryota"/>
</dbReference>
<dbReference type="EnsemblMetazoa" id="SMAR005744-RA">
    <property type="protein sequence ID" value="SMAR005744-PA"/>
    <property type="gene ID" value="SMAR005744"/>
</dbReference>
<accession>T1IX14</accession>
<dbReference type="GO" id="GO:0009966">
    <property type="term" value="P:regulation of signal transduction"/>
    <property type="evidence" value="ECO:0007669"/>
    <property type="project" value="TreeGrafter"/>
</dbReference>
<keyword evidence="4" id="KW-1015">Disulfide bond</keyword>
<organism evidence="8 9">
    <name type="scientific">Strigamia maritima</name>
    <name type="common">European centipede</name>
    <name type="synonym">Geophilus maritimus</name>
    <dbReference type="NCBI Taxonomy" id="126957"/>
    <lineage>
        <taxon>Eukaryota</taxon>
        <taxon>Metazoa</taxon>
        <taxon>Ecdysozoa</taxon>
        <taxon>Arthropoda</taxon>
        <taxon>Myriapoda</taxon>
        <taxon>Chilopoda</taxon>
        <taxon>Pleurostigmophora</taxon>
        <taxon>Geophilomorpha</taxon>
        <taxon>Linotaeniidae</taxon>
        <taxon>Strigamia</taxon>
    </lineage>
</organism>
<evidence type="ECO:0000256" key="5">
    <source>
        <dbReference type="SAM" id="MobiDB-lite"/>
    </source>
</evidence>
<protein>
    <recommendedName>
        <fullName evidence="7">IGFBP N-terminal domain-containing protein</fullName>
    </recommendedName>
</protein>
<dbReference type="EMBL" id="JH431639">
    <property type="status" value="NOT_ANNOTATED_CDS"/>
    <property type="molecule type" value="Genomic_DNA"/>
</dbReference>
<evidence type="ECO:0000313" key="9">
    <source>
        <dbReference type="Proteomes" id="UP000014500"/>
    </source>
</evidence>
<dbReference type="PANTHER" id="PTHR14186">
    <property type="entry name" value="INSULIN-LIKE GROWTH FACTOR BINDING PROTEIN-RELATED"/>
    <property type="match status" value="1"/>
</dbReference>
<reference evidence="8" key="2">
    <citation type="submission" date="2015-02" db="UniProtKB">
        <authorList>
            <consortium name="EnsemblMetazoa"/>
        </authorList>
    </citation>
    <scope>IDENTIFICATION</scope>
</reference>
<dbReference type="SMART" id="SM00121">
    <property type="entry name" value="IB"/>
    <property type="match status" value="1"/>
</dbReference>
<evidence type="ECO:0000256" key="1">
    <source>
        <dbReference type="ARBA" id="ARBA00004613"/>
    </source>
</evidence>
<reference evidence="9" key="1">
    <citation type="submission" date="2011-05" db="EMBL/GenBank/DDBJ databases">
        <authorList>
            <person name="Richards S.R."/>
            <person name="Qu J."/>
            <person name="Jiang H."/>
            <person name="Jhangiani S.N."/>
            <person name="Agravi P."/>
            <person name="Goodspeed R."/>
            <person name="Gross S."/>
            <person name="Mandapat C."/>
            <person name="Jackson L."/>
            <person name="Mathew T."/>
            <person name="Pu L."/>
            <person name="Thornton R."/>
            <person name="Saada N."/>
            <person name="Wilczek-Boney K.B."/>
            <person name="Lee S."/>
            <person name="Kovar C."/>
            <person name="Wu Y."/>
            <person name="Scherer S.E."/>
            <person name="Worley K.C."/>
            <person name="Muzny D.M."/>
            <person name="Gibbs R."/>
        </authorList>
    </citation>
    <scope>NUCLEOTIDE SEQUENCE</scope>
    <source>
        <strain evidence="9">Brora</strain>
    </source>
</reference>
<evidence type="ECO:0000256" key="2">
    <source>
        <dbReference type="ARBA" id="ARBA00022525"/>
    </source>
</evidence>